<keyword evidence="4 6" id="KW-0067">ATP-binding</keyword>
<dbReference type="PROSITE" id="PS50011">
    <property type="entry name" value="PROTEIN_KINASE_DOM"/>
    <property type="match status" value="1"/>
</dbReference>
<dbReference type="CTD" id="6755577"/>
<dbReference type="GO" id="GO:0004674">
    <property type="term" value="F:protein serine/threonine kinase activity"/>
    <property type="evidence" value="ECO:0000318"/>
    <property type="project" value="GO_Central"/>
</dbReference>
<evidence type="ECO:0000256" key="2">
    <source>
        <dbReference type="ARBA" id="ARBA00022741"/>
    </source>
</evidence>
<evidence type="ECO:0000256" key="4">
    <source>
        <dbReference type="ARBA" id="ARBA00022840"/>
    </source>
</evidence>
<protein>
    <recommendedName>
        <fullName evidence="5">NEK6-subfamily protein kinase</fullName>
        <ecNumber evidence="5">2.7.11.34</ecNumber>
    </recommendedName>
</protein>
<dbReference type="STRING" id="10228.B3S2P3"/>
<dbReference type="InterPro" id="IPR008271">
    <property type="entry name" value="Ser/Thr_kinase_AS"/>
</dbReference>
<dbReference type="InterPro" id="IPR017441">
    <property type="entry name" value="Protein_kinase_ATP_BS"/>
</dbReference>
<dbReference type="EC" id="2.7.11.34" evidence="5"/>
<keyword evidence="7" id="KW-0723">Serine/threonine-protein kinase</keyword>
<comment type="similarity">
    <text evidence="7">Belongs to the protein kinase superfamily.</text>
</comment>
<keyword evidence="2 6" id="KW-0547">Nucleotide-binding</keyword>
<dbReference type="InterPro" id="IPR000719">
    <property type="entry name" value="Prot_kinase_dom"/>
</dbReference>
<dbReference type="Gene3D" id="1.10.510.10">
    <property type="entry name" value="Transferase(Phosphotransferase) domain 1"/>
    <property type="match status" value="1"/>
</dbReference>
<reference evidence="9 10" key="1">
    <citation type="journal article" date="2008" name="Nature">
        <title>The Trichoplax genome and the nature of placozoans.</title>
        <authorList>
            <person name="Srivastava M."/>
            <person name="Begovic E."/>
            <person name="Chapman J."/>
            <person name="Putnam N.H."/>
            <person name="Hellsten U."/>
            <person name="Kawashima T."/>
            <person name="Kuo A."/>
            <person name="Mitros T."/>
            <person name="Salamov A."/>
            <person name="Carpenter M.L."/>
            <person name="Signorovitch A.Y."/>
            <person name="Moreno M.A."/>
            <person name="Kamm K."/>
            <person name="Grimwood J."/>
            <person name="Schmutz J."/>
            <person name="Shapiro H."/>
            <person name="Grigoriev I.V."/>
            <person name="Buss L.W."/>
            <person name="Schierwater B."/>
            <person name="Dellaporta S.L."/>
            <person name="Rokhsar D.S."/>
        </authorList>
    </citation>
    <scope>NUCLEOTIDE SEQUENCE [LARGE SCALE GENOMIC DNA]</scope>
    <source>
        <strain evidence="9 10">Grell-BS-1999</strain>
    </source>
</reference>
<evidence type="ECO:0000256" key="6">
    <source>
        <dbReference type="PROSITE-ProRule" id="PRU10141"/>
    </source>
</evidence>
<evidence type="ECO:0000256" key="7">
    <source>
        <dbReference type="RuleBase" id="RU000304"/>
    </source>
</evidence>
<sequence>MTKDKLQEAEDEKKFQTFKNFKLKRKIGKGRFSSVYQAKCTIDNSIYAVKKVIIPDYTDPVVCQKYMLEVKLLKSCHHHNIIRYFASFLIDDCVLLIICELADAGDLECMIKVFREKKIRIPERTTWKYFYPVASAVCYLHDRRIMHRDIKPSNIYVTGKGVVKLGDFGLGRALGSGTAAASSWVGTPYYMSPERVAQRDYDFKSDIWSLGCLLYELAALRSPFFGVKLTLVQLCEKIENGDYRPLEPQLYSLNLRQLVDKAIMIKPDDRPTASQVLCEASNMYRESNSTTI</sequence>
<dbReference type="PANTHER" id="PTHR43289">
    <property type="entry name" value="MITOGEN-ACTIVATED PROTEIN KINASE KINASE KINASE 20-RELATED"/>
    <property type="match status" value="1"/>
</dbReference>
<dbReference type="PROSITE" id="PS00108">
    <property type="entry name" value="PROTEIN_KINASE_ST"/>
    <property type="match status" value="1"/>
</dbReference>
<feature type="binding site" evidence="6">
    <location>
        <position position="51"/>
    </location>
    <ligand>
        <name>ATP</name>
        <dbReference type="ChEBI" id="CHEBI:30616"/>
    </ligand>
</feature>
<evidence type="ECO:0000313" key="9">
    <source>
        <dbReference type="EMBL" id="EDV23131.1"/>
    </source>
</evidence>
<dbReference type="PhylomeDB" id="B3S2P3"/>
<dbReference type="RefSeq" id="XP_002114041.1">
    <property type="nucleotide sequence ID" value="XM_002114005.1"/>
</dbReference>
<dbReference type="SMART" id="SM00220">
    <property type="entry name" value="S_TKc"/>
    <property type="match status" value="1"/>
</dbReference>
<dbReference type="HOGENOM" id="CLU_000288_63_23_1"/>
<evidence type="ECO:0000256" key="1">
    <source>
        <dbReference type="ARBA" id="ARBA00022679"/>
    </source>
</evidence>
<dbReference type="KEGG" id="tad:TRIADDRAFT_27553"/>
<feature type="domain" description="Protein kinase" evidence="8">
    <location>
        <begin position="21"/>
        <end position="285"/>
    </location>
</feature>
<evidence type="ECO:0000256" key="3">
    <source>
        <dbReference type="ARBA" id="ARBA00022777"/>
    </source>
</evidence>
<accession>B3S2P3</accession>
<dbReference type="GeneID" id="6755577"/>
<keyword evidence="3" id="KW-0418">Kinase</keyword>
<dbReference type="Pfam" id="PF00069">
    <property type="entry name" value="Pkinase"/>
    <property type="match status" value="1"/>
</dbReference>
<dbReference type="Proteomes" id="UP000009022">
    <property type="component" value="Unassembled WGS sequence"/>
</dbReference>
<dbReference type="eggNOG" id="KOG0591">
    <property type="taxonomic scope" value="Eukaryota"/>
</dbReference>
<dbReference type="SUPFAM" id="SSF56112">
    <property type="entry name" value="Protein kinase-like (PK-like)"/>
    <property type="match status" value="1"/>
</dbReference>
<dbReference type="PANTHER" id="PTHR43289:SF6">
    <property type="entry name" value="SERINE_THREONINE-PROTEIN KINASE NEKL-3"/>
    <property type="match status" value="1"/>
</dbReference>
<proteinExistence type="inferred from homology"/>
<dbReference type="PROSITE" id="PS00107">
    <property type="entry name" value="PROTEIN_KINASE_ATP"/>
    <property type="match status" value="1"/>
</dbReference>
<evidence type="ECO:0000259" key="8">
    <source>
        <dbReference type="PROSITE" id="PS50011"/>
    </source>
</evidence>
<dbReference type="InParanoid" id="B3S2P3"/>
<keyword evidence="1" id="KW-0808">Transferase</keyword>
<dbReference type="InterPro" id="IPR011009">
    <property type="entry name" value="Kinase-like_dom_sf"/>
</dbReference>
<evidence type="ECO:0000256" key="5">
    <source>
        <dbReference type="ARBA" id="ARBA00039067"/>
    </source>
</evidence>
<dbReference type="EMBL" id="DS985247">
    <property type="protein sequence ID" value="EDV23131.1"/>
    <property type="molecule type" value="Genomic_DNA"/>
</dbReference>
<organism evidence="9 10">
    <name type="scientific">Trichoplax adhaerens</name>
    <name type="common">Trichoplax reptans</name>
    <dbReference type="NCBI Taxonomy" id="10228"/>
    <lineage>
        <taxon>Eukaryota</taxon>
        <taxon>Metazoa</taxon>
        <taxon>Placozoa</taxon>
        <taxon>Uniplacotomia</taxon>
        <taxon>Trichoplacea</taxon>
        <taxon>Trichoplacidae</taxon>
        <taxon>Trichoplax</taxon>
    </lineage>
</organism>
<dbReference type="AlphaFoldDB" id="B3S2P3"/>
<gene>
    <name evidence="9" type="ORF">TRIADDRAFT_27553</name>
</gene>
<keyword evidence="10" id="KW-1185">Reference proteome</keyword>
<evidence type="ECO:0000313" key="10">
    <source>
        <dbReference type="Proteomes" id="UP000009022"/>
    </source>
</evidence>
<dbReference type="GO" id="GO:0005524">
    <property type="term" value="F:ATP binding"/>
    <property type="evidence" value="ECO:0007669"/>
    <property type="project" value="UniProtKB-UniRule"/>
</dbReference>
<dbReference type="PIRSF" id="PIRSF000654">
    <property type="entry name" value="Integrin-linked_kinase"/>
    <property type="match status" value="1"/>
</dbReference>
<dbReference type="OrthoDB" id="248923at2759"/>
<name>B3S2P3_TRIAD</name>
<dbReference type="Gene3D" id="3.30.200.20">
    <property type="entry name" value="Phosphorylase Kinase, domain 1"/>
    <property type="match status" value="1"/>
</dbReference>